<dbReference type="Proteomes" id="UP000821866">
    <property type="component" value="Unassembled WGS sequence"/>
</dbReference>
<dbReference type="SMART" id="SM00198">
    <property type="entry name" value="SCP"/>
    <property type="match status" value="1"/>
</dbReference>
<dbReference type="AlphaFoldDB" id="A0A9J6DSY6"/>
<organism evidence="3 4">
    <name type="scientific">Rhipicephalus microplus</name>
    <name type="common">Cattle tick</name>
    <name type="synonym">Boophilus microplus</name>
    <dbReference type="NCBI Taxonomy" id="6941"/>
    <lineage>
        <taxon>Eukaryota</taxon>
        <taxon>Metazoa</taxon>
        <taxon>Ecdysozoa</taxon>
        <taxon>Arthropoda</taxon>
        <taxon>Chelicerata</taxon>
        <taxon>Arachnida</taxon>
        <taxon>Acari</taxon>
        <taxon>Parasitiformes</taxon>
        <taxon>Ixodida</taxon>
        <taxon>Ixodoidea</taxon>
        <taxon>Ixodidae</taxon>
        <taxon>Rhipicephalinae</taxon>
        <taxon>Rhipicephalus</taxon>
        <taxon>Boophilus</taxon>
    </lineage>
</organism>
<comment type="caution">
    <text evidence="3">The sequence shown here is derived from an EMBL/GenBank/DDBJ whole genome shotgun (WGS) entry which is preliminary data.</text>
</comment>
<protein>
    <recommendedName>
        <fullName evidence="2">SCP domain-containing protein</fullName>
    </recommendedName>
</protein>
<evidence type="ECO:0000313" key="3">
    <source>
        <dbReference type="EMBL" id="KAH8025068.1"/>
    </source>
</evidence>
<dbReference type="PANTHER" id="PTHR10334">
    <property type="entry name" value="CYSTEINE-RICH SECRETORY PROTEIN-RELATED"/>
    <property type="match status" value="1"/>
</dbReference>
<dbReference type="SUPFAM" id="SSF55797">
    <property type="entry name" value="PR-1-like"/>
    <property type="match status" value="1"/>
</dbReference>
<dbReference type="VEuPathDB" id="VectorBase:LOC119169738"/>
<dbReference type="Gene3D" id="3.40.33.10">
    <property type="entry name" value="CAP"/>
    <property type="match status" value="1"/>
</dbReference>
<dbReference type="Pfam" id="PF00188">
    <property type="entry name" value="CAP"/>
    <property type="match status" value="1"/>
</dbReference>
<feature type="chain" id="PRO_5039913215" description="SCP domain-containing protein" evidence="1">
    <location>
        <begin position="24"/>
        <end position="242"/>
    </location>
</feature>
<evidence type="ECO:0000313" key="4">
    <source>
        <dbReference type="Proteomes" id="UP000821866"/>
    </source>
</evidence>
<evidence type="ECO:0000259" key="2">
    <source>
        <dbReference type="SMART" id="SM00198"/>
    </source>
</evidence>
<dbReference type="InterPro" id="IPR035940">
    <property type="entry name" value="CAP_sf"/>
</dbReference>
<keyword evidence="1" id="KW-0732">Signal</keyword>
<dbReference type="CDD" id="cd05380">
    <property type="entry name" value="CAP_euk"/>
    <property type="match status" value="1"/>
</dbReference>
<dbReference type="EMBL" id="JABSTU010000007">
    <property type="protein sequence ID" value="KAH8025068.1"/>
    <property type="molecule type" value="Genomic_DNA"/>
</dbReference>
<dbReference type="InterPro" id="IPR014044">
    <property type="entry name" value="CAP_dom"/>
</dbReference>
<proteinExistence type="predicted"/>
<reference evidence="3" key="2">
    <citation type="submission" date="2021-09" db="EMBL/GenBank/DDBJ databases">
        <authorList>
            <person name="Jia N."/>
            <person name="Wang J."/>
            <person name="Shi W."/>
            <person name="Du L."/>
            <person name="Sun Y."/>
            <person name="Zhan W."/>
            <person name="Jiang J."/>
            <person name="Wang Q."/>
            <person name="Zhang B."/>
            <person name="Ji P."/>
            <person name="Sakyi L.B."/>
            <person name="Cui X."/>
            <person name="Yuan T."/>
            <person name="Jiang B."/>
            <person name="Yang W."/>
            <person name="Lam T.T.-Y."/>
            <person name="Chang Q."/>
            <person name="Ding S."/>
            <person name="Wang X."/>
            <person name="Zhu J."/>
            <person name="Ruan X."/>
            <person name="Zhao L."/>
            <person name="Wei J."/>
            <person name="Que T."/>
            <person name="Du C."/>
            <person name="Cheng J."/>
            <person name="Dai P."/>
            <person name="Han X."/>
            <person name="Huang E."/>
            <person name="Gao Y."/>
            <person name="Liu J."/>
            <person name="Shao H."/>
            <person name="Ye R."/>
            <person name="Li L."/>
            <person name="Wei W."/>
            <person name="Wang X."/>
            <person name="Wang C."/>
            <person name="Huo Q."/>
            <person name="Li W."/>
            <person name="Guo W."/>
            <person name="Chen H."/>
            <person name="Chen S."/>
            <person name="Zhou L."/>
            <person name="Zhou L."/>
            <person name="Ni X."/>
            <person name="Tian J."/>
            <person name="Zhou Y."/>
            <person name="Sheng Y."/>
            <person name="Liu T."/>
            <person name="Pan Y."/>
            <person name="Xia L."/>
            <person name="Li J."/>
            <person name="Zhao F."/>
            <person name="Cao W."/>
        </authorList>
    </citation>
    <scope>NUCLEOTIDE SEQUENCE</scope>
    <source>
        <strain evidence="3">Rmic-2018</strain>
        <tissue evidence="3">Larvae</tissue>
    </source>
</reference>
<evidence type="ECO:0000256" key="1">
    <source>
        <dbReference type="SAM" id="SignalP"/>
    </source>
</evidence>
<feature type="signal peptide" evidence="1">
    <location>
        <begin position="1"/>
        <end position="23"/>
    </location>
</feature>
<dbReference type="InterPro" id="IPR001283">
    <property type="entry name" value="CRISP-related"/>
</dbReference>
<keyword evidence="4" id="KW-1185">Reference proteome</keyword>
<accession>A0A9J6DSY6</accession>
<dbReference type="PROSITE" id="PS51257">
    <property type="entry name" value="PROKAR_LIPOPROTEIN"/>
    <property type="match status" value="1"/>
</dbReference>
<gene>
    <name evidence="3" type="ORF">HPB51_002964</name>
</gene>
<name>A0A9J6DSY6_RHIMP</name>
<sequence>MRDAAIPLVVGLFLSTTSCPVDALPYTCRPEYQKLLGGLVHTACKPPSNNCIYVSTGLNMAEKAEVLKAHNDFRSRVAQGQLSGFPAATNMYRMKWDDDLAQVAQAFTNLCDDRHDKGVQRKTSKFPKVGQNIAWNYEPTPTEVIDSAGRVKDWFDEYQDFDPGNVDPFRVSPGRVVTHFTQDVIRSTSQYSDASCMMYLPRGLNLLYPQVELKTAEVSTQDYDILCENLLEVGYENRMSSI</sequence>
<feature type="domain" description="SCP" evidence="2">
    <location>
        <begin position="61"/>
        <end position="208"/>
    </location>
</feature>
<reference evidence="3" key="1">
    <citation type="journal article" date="2020" name="Cell">
        <title>Large-Scale Comparative Analyses of Tick Genomes Elucidate Their Genetic Diversity and Vector Capacities.</title>
        <authorList>
            <consortium name="Tick Genome and Microbiome Consortium (TIGMIC)"/>
            <person name="Jia N."/>
            <person name="Wang J."/>
            <person name="Shi W."/>
            <person name="Du L."/>
            <person name="Sun Y."/>
            <person name="Zhan W."/>
            <person name="Jiang J.F."/>
            <person name="Wang Q."/>
            <person name="Zhang B."/>
            <person name="Ji P."/>
            <person name="Bell-Sakyi L."/>
            <person name="Cui X.M."/>
            <person name="Yuan T.T."/>
            <person name="Jiang B.G."/>
            <person name="Yang W.F."/>
            <person name="Lam T.T."/>
            <person name="Chang Q.C."/>
            <person name="Ding S.J."/>
            <person name="Wang X.J."/>
            <person name="Zhu J.G."/>
            <person name="Ruan X.D."/>
            <person name="Zhao L."/>
            <person name="Wei J.T."/>
            <person name="Ye R.Z."/>
            <person name="Que T.C."/>
            <person name="Du C.H."/>
            <person name="Zhou Y.H."/>
            <person name="Cheng J.X."/>
            <person name="Dai P.F."/>
            <person name="Guo W.B."/>
            <person name="Han X.H."/>
            <person name="Huang E.J."/>
            <person name="Li L.F."/>
            <person name="Wei W."/>
            <person name="Gao Y.C."/>
            <person name="Liu J.Z."/>
            <person name="Shao H.Z."/>
            <person name="Wang X."/>
            <person name="Wang C.C."/>
            <person name="Yang T.C."/>
            <person name="Huo Q.B."/>
            <person name="Li W."/>
            <person name="Chen H.Y."/>
            <person name="Chen S.E."/>
            <person name="Zhou L.G."/>
            <person name="Ni X.B."/>
            <person name="Tian J.H."/>
            <person name="Sheng Y."/>
            <person name="Liu T."/>
            <person name="Pan Y.S."/>
            <person name="Xia L.Y."/>
            <person name="Li J."/>
            <person name="Zhao F."/>
            <person name="Cao W.C."/>
        </authorList>
    </citation>
    <scope>NUCLEOTIDE SEQUENCE</scope>
    <source>
        <strain evidence="3">Rmic-2018</strain>
    </source>
</reference>